<gene>
    <name evidence="11" type="ORF">CH339_06775</name>
</gene>
<dbReference type="InterPro" id="IPR007387">
    <property type="entry name" value="TRAP_DctQ"/>
</dbReference>
<reference evidence="11 12" key="1">
    <citation type="submission" date="2017-07" db="EMBL/GenBank/DDBJ databases">
        <title>Draft Genome Sequences of Select Purple Nonsulfur Bacteria.</title>
        <authorList>
            <person name="Lasarre B."/>
            <person name="Mckinlay J.B."/>
        </authorList>
    </citation>
    <scope>NUCLEOTIDE SEQUENCE [LARGE SCALE GENOMIC DNA]</scope>
    <source>
        <strain evidence="11 12">DSM 11290</strain>
    </source>
</reference>
<comment type="similarity">
    <text evidence="8 9">Belongs to the TRAP transporter small permease family.</text>
</comment>
<feature type="transmembrane region" description="Helical" evidence="9">
    <location>
        <begin position="91"/>
        <end position="118"/>
    </location>
</feature>
<keyword evidence="2 9" id="KW-0813">Transport</keyword>
<keyword evidence="4 9" id="KW-0997">Cell inner membrane</keyword>
<proteinExistence type="inferred from homology"/>
<evidence type="ECO:0000259" key="10">
    <source>
        <dbReference type="Pfam" id="PF04290"/>
    </source>
</evidence>
<evidence type="ECO:0000256" key="9">
    <source>
        <dbReference type="RuleBase" id="RU369079"/>
    </source>
</evidence>
<feature type="transmembrane region" description="Helical" evidence="9">
    <location>
        <begin position="48"/>
        <end position="70"/>
    </location>
</feature>
<name>A0A327JPC4_9HYPH</name>
<keyword evidence="12" id="KW-1185">Reference proteome</keyword>
<evidence type="ECO:0000256" key="1">
    <source>
        <dbReference type="ARBA" id="ARBA00004429"/>
    </source>
</evidence>
<evidence type="ECO:0000256" key="5">
    <source>
        <dbReference type="ARBA" id="ARBA00022692"/>
    </source>
</evidence>
<evidence type="ECO:0000256" key="6">
    <source>
        <dbReference type="ARBA" id="ARBA00022989"/>
    </source>
</evidence>
<accession>A0A327JPC4</accession>
<feature type="transmembrane region" description="Helical" evidence="9">
    <location>
        <begin position="21"/>
        <end position="42"/>
    </location>
</feature>
<evidence type="ECO:0000256" key="2">
    <source>
        <dbReference type="ARBA" id="ARBA00022448"/>
    </source>
</evidence>
<keyword evidence="7 9" id="KW-0472">Membrane</keyword>
<dbReference type="Pfam" id="PF04290">
    <property type="entry name" value="DctQ"/>
    <property type="match status" value="1"/>
</dbReference>
<dbReference type="OrthoDB" id="9794346at2"/>
<keyword evidence="6 9" id="KW-1133">Transmembrane helix</keyword>
<dbReference type="GO" id="GO:0005886">
    <property type="term" value="C:plasma membrane"/>
    <property type="evidence" value="ECO:0007669"/>
    <property type="project" value="UniProtKB-SubCell"/>
</dbReference>
<feature type="domain" description="Tripartite ATP-independent periplasmic transporters DctQ component" evidence="10">
    <location>
        <begin position="29"/>
        <end position="162"/>
    </location>
</feature>
<evidence type="ECO:0000256" key="3">
    <source>
        <dbReference type="ARBA" id="ARBA00022475"/>
    </source>
</evidence>
<evidence type="ECO:0000313" key="12">
    <source>
        <dbReference type="Proteomes" id="UP000249299"/>
    </source>
</evidence>
<keyword evidence="3" id="KW-1003">Cell membrane</keyword>
<comment type="subcellular location">
    <subcellularLocation>
        <location evidence="1 9">Cell inner membrane</location>
        <topology evidence="1 9">Multi-pass membrane protein</topology>
    </subcellularLocation>
</comment>
<dbReference type="PANTHER" id="PTHR35011">
    <property type="entry name" value="2,3-DIKETO-L-GULONATE TRAP TRANSPORTER SMALL PERMEASE PROTEIN YIAM"/>
    <property type="match status" value="1"/>
</dbReference>
<dbReference type="GO" id="GO:0022857">
    <property type="term" value="F:transmembrane transporter activity"/>
    <property type="evidence" value="ECO:0007669"/>
    <property type="project" value="UniProtKB-UniRule"/>
</dbReference>
<comment type="subunit">
    <text evidence="9">The complex comprises the extracytoplasmic solute receptor protein and the two transmembrane proteins.</text>
</comment>
<comment type="function">
    <text evidence="9">Part of the tripartite ATP-independent periplasmic (TRAP) transport system.</text>
</comment>
<protein>
    <recommendedName>
        <fullName evidence="9">TRAP transporter small permease protein</fullName>
    </recommendedName>
</protein>
<dbReference type="EMBL" id="NPEV01000010">
    <property type="protein sequence ID" value="RAI28320.1"/>
    <property type="molecule type" value="Genomic_DNA"/>
</dbReference>
<dbReference type="InterPro" id="IPR055348">
    <property type="entry name" value="DctQ"/>
</dbReference>
<keyword evidence="5 9" id="KW-0812">Transmembrane</keyword>
<dbReference type="Proteomes" id="UP000249299">
    <property type="component" value="Unassembled WGS sequence"/>
</dbReference>
<evidence type="ECO:0000256" key="7">
    <source>
        <dbReference type="ARBA" id="ARBA00023136"/>
    </source>
</evidence>
<comment type="caution">
    <text evidence="11">The sequence shown here is derived from an EMBL/GenBank/DDBJ whole genome shotgun (WGS) entry which is preliminary data.</text>
</comment>
<evidence type="ECO:0000313" key="11">
    <source>
        <dbReference type="EMBL" id="RAI28320.1"/>
    </source>
</evidence>
<sequence>MTFVRKLPRMIDRLSAASGAVGKWFAVLLVLIGTFETISRHFFNAPTIWAYDSMCMAGGAIYLLGASYTYMKDSHTRVDLLYSRCSDRTKALIDVIGAAVFLFPLMIIMFEMSVTWAIRAWRINEVMFNSFWYPPAAPYRTLFAIGLFLLLLQAAAKFARDLYFLVRNETLD</sequence>
<dbReference type="AlphaFoldDB" id="A0A327JPC4"/>
<evidence type="ECO:0000256" key="4">
    <source>
        <dbReference type="ARBA" id="ARBA00022519"/>
    </source>
</evidence>
<dbReference type="PANTHER" id="PTHR35011:SF4">
    <property type="entry name" value="SLL1102 PROTEIN"/>
    <property type="match status" value="1"/>
</dbReference>
<feature type="transmembrane region" description="Helical" evidence="9">
    <location>
        <begin position="138"/>
        <end position="159"/>
    </location>
</feature>
<evidence type="ECO:0000256" key="8">
    <source>
        <dbReference type="ARBA" id="ARBA00038436"/>
    </source>
</evidence>
<organism evidence="11 12">
    <name type="scientific">Rhodobium orientis</name>
    <dbReference type="NCBI Taxonomy" id="34017"/>
    <lineage>
        <taxon>Bacteria</taxon>
        <taxon>Pseudomonadati</taxon>
        <taxon>Pseudomonadota</taxon>
        <taxon>Alphaproteobacteria</taxon>
        <taxon>Hyphomicrobiales</taxon>
        <taxon>Rhodobiaceae</taxon>
        <taxon>Rhodobium</taxon>
    </lineage>
</organism>